<proteinExistence type="predicted"/>
<dbReference type="Proteomes" id="UP000678016">
    <property type="component" value="Chromosome"/>
</dbReference>
<keyword evidence="2" id="KW-0472">Membrane</keyword>
<feature type="transmembrane region" description="Helical" evidence="2">
    <location>
        <begin position="55"/>
        <end position="72"/>
    </location>
</feature>
<feature type="compositionally biased region" description="Basic and acidic residues" evidence="1">
    <location>
        <begin position="142"/>
        <end position="161"/>
    </location>
</feature>
<feature type="region of interest" description="Disordered" evidence="1">
    <location>
        <begin position="1"/>
        <end position="22"/>
    </location>
</feature>
<evidence type="ECO:0000256" key="2">
    <source>
        <dbReference type="SAM" id="Phobius"/>
    </source>
</evidence>
<protein>
    <recommendedName>
        <fullName evidence="5">Integral membrane protein</fullName>
    </recommendedName>
</protein>
<feature type="compositionally biased region" description="Basic and acidic residues" evidence="1">
    <location>
        <begin position="1"/>
        <end position="20"/>
    </location>
</feature>
<organism evidence="3 4">
    <name type="scientific">Nocardiopsis akebiae</name>
    <dbReference type="NCBI Taxonomy" id="2831968"/>
    <lineage>
        <taxon>Bacteria</taxon>
        <taxon>Bacillati</taxon>
        <taxon>Actinomycetota</taxon>
        <taxon>Actinomycetes</taxon>
        <taxon>Streptosporangiales</taxon>
        <taxon>Nocardiopsidaceae</taxon>
        <taxon>Nocardiopsis</taxon>
    </lineage>
</organism>
<sequence length="186" mass="19999">MDRPEGSAEEGPQREETPRERTRRRAVGLGFVLGVLAGAVALILGLNAAGAPRQASWIATPLLAAVLCRAVPRRWVLQAIIPAACAVLLMMPVAVVVQQFVDWLPFYSVLVSAIPGIAVAIPVWRRTRADAADATPVGDPLQEAHRRDGGEPRRPDRRRGAENPLILGRLRRYLDGPGNASRGGPS</sequence>
<feature type="transmembrane region" description="Helical" evidence="2">
    <location>
        <begin position="26"/>
        <end position="49"/>
    </location>
</feature>
<keyword evidence="4" id="KW-1185">Reference proteome</keyword>
<keyword evidence="2" id="KW-1133">Transmembrane helix</keyword>
<evidence type="ECO:0000256" key="1">
    <source>
        <dbReference type="SAM" id="MobiDB-lite"/>
    </source>
</evidence>
<evidence type="ECO:0008006" key="5">
    <source>
        <dbReference type="Google" id="ProtNLM"/>
    </source>
</evidence>
<reference evidence="4" key="1">
    <citation type="submission" date="2021-05" db="EMBL/GenBank/DDBJ databases">
        <title>Direct Submission.</title>
        <authorList>
            <person name="Li K."/>
            <person name="Gao J."/>
        </authorList>
    </citation>
    <scope>NUCLEOTIDE SEQUENCE [LARGE SCALE GENOMIC DNA]</scope>
    <source>
        <strain evidence="4">HDS12</strain>
    </source>
</reference>
<feature type="transmembrane region" description="Helical" evidence="2">
    <location>
        <begin position="79"/>
        <end position="100"/>
    </location>
</feature>
<gene>
    <name evidence="3" type="ORF">KGD83_19710</name>
</gene>
<feature type="region of interest" description="Disordered" evidence="1">
    <location>
        <begin position="134"/>
        <end position="165"/>
    </location>
</feature>
<accession>A0ABX8BZE3</accession>
<dbReference type="RefSeq" id="WP_212640587.1">
    <property type="nucleotide sequence ID" value="NZ_CP074132.1"/>
</dbReference>
<keyword evidence="2" id="KW-0812">Transmembrane</keyword>
<dbReference type="EMBL" id="CP074132">
    <property type="protein sequence ID" value="QUX27525.1"/>
    <property type="molecule type" value="Genomic_DNA"/>
</dbReference>
<evidence type="ECO:0000313" key="3">
    <source>
        <dbReference type="EMBL" id="QUX27525.1"/>
    </source>
</evidence>
<feature type="transmembrane region" description="Helical" evidence="2">
    <location>
        <begin position="106"/>
        <end position="124"/>
    </location>
</feature>
<name>A0ABX8BZE3_9ACTN</name>
<evidence type="ECO:0000313" key="4">
    <source>
        <dbReference type="Proteomes" id="UP000678016"/>
    </source>
</evidence>